<protein>
    <recommendedName>
        <fullName evidence="3">DNA (cytosine-5-)-methyltransferase</fullName>
    </recommendedName>
</protein>
<dbReference type="InterPro" id="IPR029063">
    <property type="entry name" value="SAM-dependent_MTases_sf"/>
</dbReference>
<organism evidence="1 2">
    <name type="scientific">Faecalibacterium tardum</name>
    <dbReference type="NCBI Taxonomy" id="3133156"/>
    <lineage>
        <taxon>Bacteria</taxon>
        <taxon>Bacillati</taxon>
        <taxon>Bacillota</taxon>
        <taxon>Clostridia</taxon>
        <taxon>Eubacteriales</taxon>
        <taxon>Oscillospiraceae</taxon>
        <taxon>Faecalibacterium</taxon>
    </lineage>
</organism>
<sequence length="548" mass="59772">MDCIQLSLFGKTYQEPFPATTEKISEPCWKSLPAWNSQTLLFLDLRGGADGAKPEQSQELDGALFGDRSMLNIGEFPNVESESLLSQILEANAPLKYYLSERACQGILTRASRRGKKLPDLLQTALLEMIEWWQRGGRNAAYTLKIRSGCAGGGKGALVQTEKTGTLQDQTLFKLIQEPTYCISGNTVDRATNQNGTGVRENGGFTVNTVDRHAVAYKVQVLNDQGGGKMDVSYDVVGTLRANAKGHDPIVLDALPFDTTQLTSPQNGSNPHWGDPCHPLAASAHTPSAVVKVFDARESGDGQIVPTITGDHESRITDYTAIAVDLYNGAVTGNTAAAITCRSTAPNSGPKVIESYGIGNGQAHSSVTKEKSGTLDTMHDAQAVAIEHAGCLTPWDVQSRRIFSEYGKWPALYSGEGGGHGYVFTLRWIVRRLTPMECERLQGYPDGWTDIGEWTDTKGKKHKAADSPRYKALGNSIALPQWFWIAQKMKSYMGDGAKLGSLFDGIGGFPLVWETTYGTGTARWASEIEEFPIAVTKKRFPERNEHEN</sequence>
<dbReference type="Gene3D" id="3.90.120.10">
    <property type="entry name" value="DNA Methylase, subunit A, domain 2"/>
    <property type="match status" value="1"/>
</dbReference>
<evidence type="ECO:0000313" key="2">
    <source>
        <dbReference type="Proteomes" id="UP001457197"/>
    </source>
</evidence>
<evidence type="ECO:0008006" key="3">
    <source>
        <dbReference type="Google" id="ProtNLM"/>
    </source>
</evidence>
<evidence type="ECO:0000313" key="1">
    <source>
        <dbReference type="EMBL" id="MEQ2362373.1"/>
    </source>
</evidence>
<keyword evidence="2" id="KW-1185">Reference proteome</keyword>
<gene>
    <name evidence="1" type="ORF">WMO44_09500</name>
</gene>
<dbReference type="RefSeq" id="WP_349152415.1">
    <property type="nucleotide sequence ID" value="NZ_JBBMEO010000014.1"/>
</dbReference>
<proteinExistence type="predicted"/>
<name>A0ABV1AXX3_9FIRM</name>
<dbReference type="EMBL" id="JBBMEO010000014">
    <property type="protein sequence ID" value="MEQ2362373.1"/>
    <property type="molecule type" value="Genomic_DNA"/>
</dbReference>
<accession>A0ABV1AXX3</accession>
<dbReference type="Proteomes" id="UP001457197">
    <property type="component" value="Unassembled WGS sequence"/>
</dbReference>
<dbReference type="SUPFAM" id="SSF53335">
    <property type="entry name" value="S-adenosyl-L-methionine-dependent methyltransferases"/>
    <property type="match status" value="1"/>
</dbReference>
<comment type="caution">
    <text evidence="1">The sequence shown here is derived from an EMBL/GenBank/DDBJ whole genome shotgun (WGS) entry which is preliminary data.</text>
</comment>
<reference evidence="1 2" key="1">
    <citation type="submission" date="2024-03" db="EMBL/GenBank/DDBJ databases">
        <title>Human intestinal bacterial collection.</title>
        <authorList>
            <person name="Pauvert C."/>
            <person name="Hitch T.C.A."/>
            <person name="Clavel T."/>
        </authorList>
    </citation>
    <scope>NUCLEOTIDE SEQUENCE [LARGE SCALE GENOMIC DNA]</scope>
    <source>
        <strain evidence="1 2">CLA-AA-H175</strain>
    </source>
</reference>
<dbReference type="Gene3D" id="3.40.50.150">
    <property type="entry name" value="Vaccinia Virus protein VP39"/>
    <property type="match status" value="1"/>
</dbReference>